<evidence type="ECO:0000256" key="3">
    <source>
        <dbReference type="ARBA" id="ARBA00023172"/>
    </source>
</evidence>
<protein>
    <submittedName>
        <fullName evidence="5">Site-specific integrase</fullName>
    </submittedName>
</protein>
<evidence type="ECO:0000313" key="5">
    <source>
        <dbReference type="EMBL" id="TJY62679.1"/>
    </source>
</evidence>
<name>A0A4V5LXI2_9SPHI</name>
<keyword evidence="3" id="KW-0233">DNA recombination</keyword>
<keyword evidence="2" id="KW-0238">DNA-binding</keyword>
<dbReference type="Gene3D" id="1.10.150.130">
    <property type="match status" value="1"/>
</dbReference>
<dbReference type="GO" id="GO:0015074">
    <property type="term" value="P:DNA integration"/>
    <property type="evidence" value="ECO:0007669"/>
    <property type="project" value="InterPro"/>
</dbReference>
<dbReference type="InterPro" id="IPR010998">
    <property type="entry name" value="Integrase_recombinase_N"/>
</dbReference>
<dbReference type="Gene3D" id="1.10.443.10">
    <property type="entry name" value="Intergrase catalytic core"/>
    <property type="match status" value="1"/>
</dbReference>
<dbReference type="InterPro" id="IPR002104">
    <property type="entry name" value="Integrase_catalytic"/>
</dbReference>
<dbReference type="PANTHER" id="PTHR30349">
    <property type="entry name" value="PHAGE INTEGRASE-RELATED"/>
    <property type="match status" value="1"/>
</dbReference>
<dbReference type="SUPFAM" id="SSF56349">
    <property type="entry name" value="DNA breaking-rejoining enzymes"/>
    <property type="match status" value="1"/>
</dbReference>
<dbReference type="EMBL" id="SUKA01000007">
    <property type="protein sequence ID" value="TJY62679.1"/>
    <property type="molecule type" value="Genomic_DNA"/>
</dbReference>
<evidence type="ECO:0000256" key="1">
    <source>
        <dbReference type="ARBA" id="ARBA00008857"/>
    </source>
</evidence>
<proteinExistence type="inferred from homology"/>
<comment type="caution">
    <text evidence="5">The sequence shown here is derived from an EMBL/GenBank/DDBJ whole genome shotgun (WGS) entry which is preliminary data.</text>
</comment>
<dbReference type="Pfam" id="PF13102">
    <property type="entry name" value="Phage_int_SAM_5"/>
    <property type="match status" value="1"/>
</dbReference>
<dbReference type="PANTHER" id="PTHR30349:SF64">
    <property type="entry name" value="PROPHAGE INTEGRASE INTD-RELATED"/>
    <property type="match status" value="1"/>
</dbReference>
<reference evidence="5 6" key="1">
    <citation type="submission" date="2019-04" db="EMBL/GenBank/DDBJ databases">
        <title>Sphingobacterium olei sp. nov., isolated from oil-contaminated soil.</title>
        <authorList>
            <person name="Liu B."/>
        </authorList>
    </citation>
    <scope>NUCLEOTIDE SEQUENCE [LARGE SCALE GENOMIC DNA]</scope>
    <source>
        <strain evidence="5 6">Y3L14</strain>
    </source>
</reference>
<dbReference type="OrthoDB" id="1493636at2"/>
<evidence type="ECO:0000259" key="4">
    <source>
        <dbReference type="PROSITE" id="PS51898"/>
    </source>
</evidence>
<dbReference type="InterPro" id="IPR050090">
    <property type="entry name" value="Tyrosine_recombinase_XerCD"/>
</dbReference>
<dbReference type="InterPro" id="IPR025269">
    <property type="entry name" value="SAM-like_dom"/>
</dbReference>
<dbReference type="InterPro" id="IPR013762">
    <property type="entry name" value="Integrase-like_cat_sf"/>
</dbReference>
<dbReference type="Pfam" id="PF00589">
    <property type="entry name" value="Phage_integrase"/>
    <property type="match status" value="1"/>
</dbReference>
<feature type="domain" description="Tyr recombinase" evidence="4">
    <location>
        <begin position="227"/>
        <end position="398"/>
    </location>
</feature>
<evidence type="ECO:0000313" key="6">
    <source>
        <dbReference type="Proteomes" id="UP000309872"/>
    </source>
</evidence>
<dbReference type="AlphaFoldDB" id="A0A4V5LXI2"/>
<dbReference type="CDD" id="cd01185">
    <property type="entry name" value="INTN1_C_like"/>
    <property type="match status" value="1"/>
</dbReference>
<evidence type="ECO:0000256" key="2">
    <source>
        <dbReference type="ARBA" id="ARBA00023125"/>
    </source>
</evidence>
<sequence>MKYNSTAKTEAMFKFSTKLFFNKNKITRLGEVALYLEIYISTKGNYARERLPLDLRWPVDRIDLQNSTLLPRMRDDQDVNDYNMIILSERAKHNEIAKMYRLSNRIPTVKDLKRELIFADSKKSVVAYFEFRRKELYRMRAISYQTYKNYGTTNGRIEEFQLDVRFDQVNKKWMDKFKAYLKAKGNAHNTVWTRLKDVKALLKVANDETTIYVDPAAIEYENRYTETPTTFLNRDEIRELLTLVRSNTLKDEDQNVLKAFLFSCFTSLRISDIYEANQGWMLSENFLMFTMVKNRQKKPKKIKIPIASIAKEFISTTLNQFFKLPTQQEYNRTLKDIAIAAGIKKNLTSHVGRHTFGYIFMTSVGDIYALKEIMGHSKIETTQRYAHLDEDYKLEQVMKIGVGFV</sequence>
<dbReference type="Proteomes" id="UP000309872">
    <property type="component" value="Unassembled WGS sequence"/>
</dbReference>
<dbReference type="GO" id="GO:0003677">
    <property type="term" value="F:DNA binding"/>
    <property type="evidence" value="ECO:0007669"/>
    <property type="project" value="UniProtKB-KW"/>
</dbReference>
<dbReference type="RefSeq" id="WP_136822466.1">
    <property type="nucleotide sequence ID" value="NZ_BMJX01000007.1"/>
</dbReference>
<accession>A0A4V5LXI2</accession>
<dbReference type="PROSITE" id="PS51898">
    <property type="entry name" value="TYR_RECOMBINASE"/>
    <property type="match status" value="1"/>
</dbReference>
<gene>
    <name evidence="5" type="ORF">FAZ19_19615</name>
</gene>
<dbReference type="InterPro" id="IPR011010">
    <property type="entry name" value="DNA_brk_join_enz"/>
</dbReference>
<keyword evidence="6" id="KW-1185">Reference proteome</keyword>
<dbReference type="GO" id="GO:0006310">
    <property type="term" value="P:DNA recombination"/>
    <property type="evidence" value="ECO:0007669"/>
    <property type="project" value="UniProtKB-KW"/>
</dbReference>
<comment type="similarity">
    <text evidence="1">Belongs to the 'phage' integrase family.</text>
</comment>
<organism evidence="5 6">
    <name type="scientific">Sphingobacterium alkalisoli</name>
    <dbReference type="NCBI Taxonomy" id="1874115"/>
    <lineage>
        <taxon>Bacteria</taxon>
        <taxon>Pseudomonadati</taxon>
        <taxon>Bacteroidota</taxon>
        <taxon>Sphingobacteriia</taxon>
        <taxon>Sphingobacteriales</taxon>
        <taxon>Sphingobacteriaceae</taxon>
        <taxon>Sphingobacterium</taxon>
    </lineage>
</organism>